<dbReference type="AlphaFoldDB" id="H7FPW7"/>
<dbReference type="PATRIC" id="fig|1086011.3.peg.1201"/>
<dbReference type="Pfam" id="PF02566">
    <property type="entry name" value="OsmC"/>
    <property type="match status" value="1"/>
</dbReference>
<dbReference type="OrthoDB" id="9791538at2"/>
<name>H7FPW7_FLAFP</name>
<evidence type="ECO:0000313" key="1">
    <source>
        <dbReference type="EMBL" id="EIA09321.1"/>
    </source>
</evidence>
<keyword evidence="2" id="KW-1185">Reference proteome</keyword>
<dbReference type="InterPro" id="IPR015946">
    <property type="entry name" value="KH_dom-like_a/b"/>
</dbReference>
<dbReference type="RefSeq" id="WP_007137404.1">
    <property type="nucleotide sequence ID" value="NZ_AHKF01000015.1"/>
</dbReference>
<dbReference type="Gene3D" id="3.30.300.20">
    <property type="match status" value="1"/>
</dbReference>
<dbReference type="PANTHER" id="PTHR39624">
    <property type="entry name" value="PROTEIN INVOLVED IN RIMO-MEDIATED BETA-METHYLTHIOLATION OF RIBOSOMAL PROTEIN S12 YCAO"/>
    <property type="match status" value="1"/>
</dbReference>
<sequence>MGKKINIKNLTTGYQSLITNGRHAIVGDEPTSSTGTDLGFSPEDLILSSIALCKVATVRYIARKNKWEIGEVDGEFELNVKRGEDGKLSSHVTAKIKIKGDLTAEQKTELLKQADACYVHRMIEGDWDIENAVELTEKVLV</sequence>
<protein>
    <submittedName>
        <fullName evidence="1">Redox protein, regulator of disulfide bond formation</fullName>
    </submittedName>
</protein>
<accession>H7FPW7</accession>
<dbReference type="eggNOG" id="COG1765">
    <property type="taxonomic scope" value="Bacteria"/>
</dbReference>
<dbReference type="STRING" id="1086011.HJ01_01227"/>
<dbReference type="PANTHER" id="PTHR39624:SF2">
    <property type="entry name" value="OSMC-LIKE PROTEIN"/>
    <property type="match status" value="1"/>
</dbReference>
<evidence type="ECO:0000313" key="2">
    <source>
        <dbReference type="Proteomes" id="UP000005566"/>
    </source>
</evidence>
<dbReference type="InterPro" id="IPR036102">
    <property type="entry name" value="OsmC/Ohrsf"/>
</dbReference>
<reference evidence="1 2" key="1">
    <citation type="journal article" date="2014" name="Acta Crystallogr. D">
        <title>Structure-based characterization and antifreeze properties of a hyperactive ice-binding protein from the Antarctic bacterium Flavobacterium frigoris PS1.</title>
        <authorList>
            <person name="Do H."/>
            <person name="Kim S.J."/>
            <person name="Kim H.J."/>
            <person name="Lee J.H."/>
        </authorList>
    </citation>
    <scope>NUCLEOTIDE SEQUENCE [LARGE SCALE GENOMIC DNA]</scope>
    <source>
        <strain evidence="1 2">PS1</strain>
    </source>
</reference>
<proteinExistence type="predicted"/>
<comment type="caution">
    <text evidence="1">The sequence shown here is derived from an EMBL/GenBank/DDBJ whole genome shotgun (WGS) entry which is preliminary data.</text>
</comment>
<dbReference type="InterPro" id="IPR003718">
    <property type="entry name" value="OsmC/Ohr_fam"/>
</dbReference>
<dbReference type="EMBL" id="AHKF01000015">
    <property type="protein sequence ID" value="EIA09321.1"/>
    <property type="molecule type" value="Genomic_DNA"/>
</dbReference>
<gene>
    <name evidence="1" type="ORF">HJ01_01227</name>
</gene>
<dbReference type="Proteomes" id="UP000005566">
    <property type="component" value="Unassembled WGS sequence"/>
</dbReference>
<dbReference type="SUPFAM" id="SSF82784">
    <property type="entry name" value="OsmC-like"/>
    <property type="match status" value="1"/>
</dbReference>
<organism evidence="1 2">
    <name type="scientific">Flavobacterium frigoris (strain PS1)</name>
    <dbReference type="NCBI Taxonomy" id="1086011"/>
    <lineage>
        <taxon>Bacteria</taxon>
        <taxon>Pseudomonadati</taxon>
        <taxon>Bacteroidota</taxon>
        <taxon>Flavobacteriia</taxon>
        <taxon>Flavobacteriales</taxon>
        <taxon>Flavobacteriaceae</taxon>
        <taxon>Flavobacterium</taxon>
    </lineage>
</organism>